<keyword evidence="3" id="KW-1185">Reference proteome</keyword>
<feature type="transmembrane region" description="Helical" evidence="1">
    <location>
        <begin position="164"/>
        <end position="182"/>
    </location>
</feature>
<evidence type="ECO:0000313" key="3">
    <source>
        <dbReference type="Proteomes" id="UP000812270"/>
    </source>
</evidence>
<dbReference type="Proteomes" id="UP000812270">
    <property type="component" value="Unassembled WGS sequence"/>
</dbReference>
<comment type="caution">
    <text evidence="2">The sequence shown here is derived from an EMBL/GenBank/DDBJ whole genome shotgun (WGS) entry which is preliminary data.</text>
</comment>
<proteinExistence type="predicted"/>
<name>A0A9E2W4V8_9BACT</name>
<dbReference type="AlphaFoldDB" id="A0A9E2W4V8"/>
<dbReference type="RefSeq" id="WP_217791913.1">
    <property type="nucleotide sequence ID" value="NZ_JAHSPG010000011.1"/>
</dbReference>
<keyword evidence="1" id="KW-0812">Transmembrane</keyword>
<dbReference type="EMBL" id="JAHSPG010000011">
    <property type="protein sequence ID" value="MBV4358234.1"/>
    <property type="molecule type" value="Genomic_DNA"/>
</dbReference>
<feature type="transmembrane region" description="Helical" evidence="1">
    <location>
        <begin position="60"/>
        <end position="79"/>
    </location>
</feature>
<gene>
    <name evidence="2" type="ORF">KTO63_13800</name>
</gene>
<keyword evidence="1" id="KW-0472">Membrane</keyword>
<feature type="transmembrane region" description="Helical" evidence="1">
    <location>
        <begin position="112"/>
        <end position="131"/>
    </location>
</feature>
<evidence type="ECO:0000313" key="2">
    <source>
        <dbReference type="EMBL" id="MBV4358234.1"/>
    </source>
</evidence>
<dbReference type="Pfam" id="PF20221">
    <property type="entry name" value="DUF6580"/>
    <property type="match status" value="1"/>
</dbReference>
<organism evidence="2 3">
    <name type="scientific">Pinibacter aurantiacus</name>
    <dbReference type="NCBI Taxonomy" id="2851599"/>
    <lineage>
        <taxon>Bacteria</taxon>
        <taxon>Pseudomonadati</taxon>
        <taxon>Bacteroidota</taxon>
        <taxon>Chitinophagia</taxon>
        <taxon>Chitinophagales</taxon>
        <taxon>Chitinophagaceae</taxon>
        <taxon>Pinibacter</taxon>
    </lineage>
</organism>
<sequence length="196" mass="22020">MSIEKINPRYLTLLVIITVVALIRILTNFSTEMSPLATFTPIGAMALFGGTYFSGRLKPFTLSLLSLFASDVILSLTVYKQYNTGFLYMGWYWTYGAFVLMTLAGKLMVKKVTVLNVLSAAIVCVLIHWIVTDFGVWLDGTMYTKDFQGWTLCMIAAIPYELRFAAGAIVYSALLFGTFEWLQQQYPQLRQVNAVA</sequence>
<feature type="transmembrane region" description="Helical" evidence="1">
    <location>
        <begin position="85"/>
        <end position="105"/>
    </location>
</feature>
<evidence type="ECO:0000256" key="1">
    <source>
        <dbReference type="SAM" id="Phobius"/>
    </source>
</evidence>
<accession>A0A9E2W4V8</accession>
<feature type="transmembrane region" description="Helical" evidence="1">
    <location>
        <begin position="10"/>
        <end position="27"/>
    </location>
</feature>
<dbReference type="InterPro" id="IPR046487">
    <property type="entry name" value="DUF6580"/>
</dbReference>
<reference evidence="2" key="1">
    <citation type="submission" date="2021-06" db="EMBL/GenBank/DDBJ databases">
        <authorList>
            <person name="Huq M.A."/>
        </authorList>
    </citation>
    <scope>NUCLEOTIDE SEQUENCE</scope>
    <source>
        <strain evidence="2">MAH-26</strain>
    </source>
</reference>
<feature type="transmembrane region" description="Helical" evidence="1">
    <location>
        <begin position="33"/>
        <end position="53"/>
    </location>
</feature>
<keyword evidence="1" id="KW-1133">Transmembrane helix</keyword>
<protein>
    <submittedName>
        <fullName evidence="2">Uncharacterized protein</fullName>
    </submittedName>
</protein>